<feature type="region of interest" description="Disordered" evidence="2">
    <location>
        <begin position="419"/>
        <end position="456"/>
    </location>
</feature>
<dbReference type="GO" id="GO:0003700">
    <property type="term" value="F:DNA-binding transcription factor activity"/>
    <property type="evidence" value="ECO:0007669"/>
    <property type="project" value="InterPro"/>
</dbReference>
<feature type="coiled-coil region" evidence="1">
    <location>
        <begin position="255"/>
        <end position="282"/>
    </location>
</feature>
<dbReference type="Gene3D" id="1.20.5.170">
    <property type="match status" value="1"/>
</dbReference>
<dbReference type="AlphaFoldDB" id="A0A9P8AMI9"/>
<gene>
    <name evidence="4" type="ORF">BT62DRAFT_937225</name>
</gene>
<dbReference type="Proteomes" id="UP000812287">
    <property type="component" value="Unassembled WGS sequence"/>
</dbReference>
<evidence type="ECO:0000313" key="5">
    <source>
        <dbReference type="Proteomes" id="UP000812287"/>
    </source>
</evidence>
<dbReference type="InterPro" id="IPR046347">
    <property type="entry name" value="bZIP_sf"/>
</dbReference>
<protein>
    <recommendedName>
        <fullName evidence="3">BZIP domain-containing protein</fullName>
    </recommendedName>
</protein>
<keyword evidence="5" id="KW-1185">Reference proteome</keyword>
<comment type="caution">
    <text evidence="4">The sequence shown here is derived from an EMBL/GenBank/DDBJ whole genome shotgun (WGS) entry which is preliminary data.</text>
</comment>
<evidence type="ECO:0000259" key="3">
    <source>
        <dbReference type="PROSITE" id="PS50217"/>
    </source>
</evidence>
<accession>A0A9P8AMI9</accession>
<dbReference type="SMART" id="SM00338">
    <property type="entry name" value="BRLZ"/>
    <property type="match status" value="1"/>
</dbReference>
<reference evidence="4" key="1">
    <citation type="submission" date="2020-11" db="EMBL/GenBank/DDBJ databases">
        <title>Adaptations for nitrogen fixation in a non-lichenized fungal sporocarp promotes dispersal by wood-feeding termites.</title>
        <authorList>
            <consortium name="DOE Joint Genome Institute"/>
            <person name="Koch R.A."/>
            <person name="Yoon G."/>
            <person name="Arayal U."/>
            <person name="Lail K."/>
            <person name="Amirebrahimi M."/>
            <person name="Labutti K."/>
            <person name="Lipzen A."/>
            <person name="Riley R."/>
            <person name="Barry K."/>
            <person name="Henrissat B."/>
            <person name="Grigoriev I.V."/>
            <person name="Herr J.R."/>
            <person name="Aime M.C."/>
        </authorList>
    </citation>
    <scope>NUCLEOTIDE SEQUENCE</scope>
    <source>
        <strain evidence="4">MCA 3950</strain>
    </source>
</reference>
<dbReference type="CDD" id="cd14810">
    <property type="entry name" value="bZIP_u1"/>
    <property type="match status" value="1"/>
</dbReference>
<sequence>MLVDAPLSPSLSLTEYNTDLSEYLNTDLFGPSIEGESSSPSSSASSPQSASLLTPPQAPPSPSFTDVYDSPSTGSALFNFLEDELKLDVQPSTSPFQFLSRYEEQPEPMGIDPQLMATPAEEPIQTFKEEEKPLQHEPQPVPKQEKLTLTITPFKAGGHGQSRKGTVVNGGVVKRSVAAPTQATAPVVVPKEKENIDDDDDLPADWRPPPEVFAKMSSKEKRQLRNKISARNFRVRRKEYISTLELDIAERDRLLQSIRDELGSTQSENVALRQEIAALKKALLEGRSNMELTTEDIPVLNLPPPGPIPTATPAATVSHATSPSPSLITANTQKDVASPRSGSFWGGASRMGSGITPVHTVLIPEIAWTKSENINPALNAEKRVKSPVTSGFDGFTDSHLFTMKNLDMYRMHLWSKMASQQMSQQQPQYPPSPPLSAPSSPRTPSNPLFSPSPFTNPSLPSYSTPLHGLASFMGPKYFQTSHKANLPSPPSSPPMMSKTLSKVLSGKHATLSQGGFGRKSSAPAPPMKDQEQAFVAALAGQTLLKRLGGAFWDAFSGSESSSKMRKIDTDKVRRVLEGKAVVQIVDVDVEYRKEVGTMGRKIAENCKDSCSVTAILEESMRSLTLGKK</sequence>
<dbReference type="RefSeq" id="XP_043034803.1">
    <property type="nucleotide sequence ID" value="XM_043187274.1"/>
</dbReference>
<feature type="region of interest" description="Disordered" evidence="2">
    <location>
        <begin position="27"/>
        <end position="69"/>
    </location>
</feature>
<evidence type="ECO:0000313" key="4">
    <source>
        <dbReference type="EMBL" id="KAG7441303.1"/>
    </source>
</evidence>
<name>A0A9P8AMI9_9AGAR</name>
<dbReference type="SUPFAM" id="SSF57959">
    <property type="entry name" value="Leucine zipper domain"/>
    <property type="match status" value="1"/>
</dbReference>
<feature type="compositionally biased region" description="Low complexity" evidence="2">
    <location>
        <begin position="37"/>
        <end position="51"/>
    </location>
</feature>
<organism evidence="4 5">
    <name type="scientific">Guyanagaster necrorhizus</name>
    <dbReference type="NCBI Taxonomy" id="856835"/>
    <lineage>
        <taxon>Eukaryota</taxon>
        <taxon>Fungi</taxon>
        <taxon>Dikarya</taxon>
        <taxon>Basidiomycota</taxon>
        <taxon>Agaricomycotina</taxon>
        <taxon>Agaricomycetes</taxon>
        <taxon>Agaricomycetidae</taxon>
        <taxon>Agaricales</taxon>
        <taxon>Marasmiineae</taxon>
        <taxon>Physalacriaceae</taxon>
        <taxon>Guyanagaster</taxon>
    </lineage>
</organism>
<dbReference type="GeneID" id="66109571"/>
<dbReference type="EMBL" id="MU250561">
    <property type="protein sequence ID" value="KAG7441303.1"/>
    <property type="molecule type" value="Genomic_DNA"/>
</dbReference>
<dbReference type="PROSITE" id="PS50217">
    <property type="entry name" value="BZIP"/>
    <property type="match status" value="1"/>
</dbReference>
<feature type="domain" description="BZIP" evidence="3">
    <location>
        <begin position="216"/>
        <end position="279"/>
    </location>
</feature>
<proteinExistence type="predicted"/>
<dbReference type="InterPro" id="IPR004827">
    <property type="entry name" value="bZIP"/>
</dbReference>
<dbReference type="PROSITE" id="PS00036">
    <property type="entry name" value="BZIP_BASIC"/>
    <property type="match status" value="1"/>
</dbReference>
<feature type="compositionally biased region" description="Polar residues" evidence="2">
    <location>
        <begin position="446"/>
        <end position="456"/>
    </location>
</feature>
<keyword evidence="1" id="KW-0175">Coiled coil</keyword>
<dbReference type="OrthoDB" id="5571888at2759"/>
<evidence type="ECO:0000256" key="2">
    <source>
        <dbReference type="SAM" id="MobiDB-lite"/>
    </source>
</evidence>
<evidence type="ECO:0000256" key="1">
    <source>
        <dbReference type="SAM" id="Coils"/>
    </source>
</evidence>